<feature type="binding site" evidence="4">
    <location>
        <position position="96"/>
    </location>
    <ligand>
        <name>pyridoxal 5'-phosphate</name>
        <dbReference type="ChEBI" id="CHEBI:597326"/>
    </ligand>
</feature>
<reference evidence="7 8" key="1">
    <citation type="submission" date="2020-03" db="EMBL/GenBank/DDBJ databases">
        <authorList>
            <person name="Wang L."/>
            <person name="He N."/>
            <person name="Li Y."/>
            <person name="Fang Y."/>
            <person name="Zhang F."/>
        </authorList>
    </citation>
    <scope>NUCLEOTIDE SEQUENCE [LARGE SCALE GENOMIC DNA]</scope>
    <source>
        <strain evidence="7 8">36D10-4-7</strain>
    </source>
</reference>
<dbReference type="PANTHER" id="PTHR14084:SF0">
    <property type="entry name" value="KYNURENINASE"/>
    <property type="match status" value="1"/>
</dbReference>
<evidence type="ECO:0000256" key="2">
    <source>
        <dbReference type="ARBA" id="ARBA00022801"/>
    </source>
</evidence>
<proteinExistence type="inferred from homology"/>
<keyword evidence="8" id="KW-1185">Reference proteome</keyword>
<dbReference type="Gene3D" id="3.90.1150.10">
    <property type="entry name" value="Aspartate Aminotransferase, domain 1"/>
    <property type="match status" value="1"/>
</dbReference>
<dbReference type="PIRSF" id="PIRSF038800">
    <property type="entry name" value="KYNU"/>
    <property type="match status" value="1"/>
</dbReference>
<feature type="modified residue" description="N6-(pyridoxal phosphate)lysine" evidence="4">
    <location>
        <position position="220"/>
    </location>
</feature>
<dbReference type="Proteomes" id="UP000732399">
    <property type="component" value="Unassembled WGS sequence"/>
</dbReference>
<feature type="binding site" evidence="4">
    <location>
        <position position="165"/>
    </location>
    <ligand>
        <name>pyridoxal 5'-phosphate</name>
        <dbReference type="ChEBI" id="CHEBI:597326"/>
    </ligand>
</feature>
<dbReference type="NCBIfam" id="TIGR01814">
    <property type="entry name" value="kynureninase"/>
    <property type="match status" value="1"/>
</dbReference>
<name>A0ABX1CNM0_9SPHN</name>
<feature type="binding site" evidence="4">
    <location>
        <position position="275"/>
    </location>
    <ligand>
        <name>pyridoxal 5'-phosphate</name>
        <dbReference type="ChEBI" id="CHEBI:597326"/>
    </ligand>
</feature>
<dbReference type="InterPro" id="IPR015421">
    <property type="entry name" value="PyrdxlP-dep_Trfase_major"/>
</dbReference>
<dbReference type="InterPro" id="IPR010111">
    <property type="entry name" value="Kynureninase"/>
</dbReference>
<accession>A0ABX1CNM0</accession>
<evidence type="ECO:0000313" key="7">
    <source>
        <dbReference type="EMBL" id="NJR79504.1"/>
    </source>
</evidence>
<comment type="subunit">
    <text evidence="4 6">Homodimer.</text>
</comment>
<evidence type="ECO:0000256" key="1">
    <source>
        <dbReference type="ARBA" id="ARBA00022642"/>
    </source>
</evidence>
<dbReference type="HAMAP" id="MF_01970">
    <property type="entry name" value="Kynureninase"/>
    <property type="match status" value="1"/>
</dbReference>
<dbReference type="InterPro" id="IPR015422">
    <property type="entry name" value="PyrdxlP-dep_Trfase_small"/>
</dbReference>
<dbReference type="PANTHER" id="PTHR14084">
    <property type="entry name" value="KYNURENINASE"/>
    <property type="match status" value="1"/>
</dbReference>
<evidence type="ECO:0000256" key="5">
    <source>
        <dbReference type="NCBIfam" id="TIGR01814"/>
    </source>
</evidence>
<protein>
    <recommendedName>
        <fullName evidence="4 5">Kynureninase</fullName>
        <ecNumber evidence="4 5">3.7.1.3</ecNumber>
    </recommendedName>
    <alternativeName>
        <fullName evidence="4">L-kynurenine hydrolase</fullName>
    </alternativeName>
</protein>
<comment type="catalytic activity">
    <reaction evidence="4 6">
        <text>L-kynurenine + H2O = anthranilate + L-alanine + H(+)</text>
        <dbReference type="Rhea" id="RHEA:16813"/>
        <dbReference type="ChEBI" id="CHEBI:15377"/>
        <dbReference type="ChEBI" id="CHEBI:15378"/>
        <dbReference type="ChEBI" id="CHEBI:16567"/>
        <dbReference type="ChEBI" id="CHEBI:57959"/>
        <dbReference type="ChEBI" id="CHEBI:57972"/>
        <dbReference type="EC" id="3.7.1.3"/>
    </reaction>
</comment>
<comment type="cofactor">
    <cofactor evidence="4 6">
        <name>pyridoxal 5'-phosphate</name>
        <dbReference type="ChEBI" id="CHEBI:597326"/>
    </cofactor>
</comment>
<keyword evidence="2 4" id="KW-0378">Hydrolase</keyword>
<keyword evidence="1 4" id="KW-0662">Pyridine nucleotide biosynthesis</keyword>
<comment type="catalytic activity">
    <reaction evidence="6">
        <text>3-hydroxy-L-kynurenine + H2O = 3-hydroxyanthranilate + L-alanine + H(+)</text>
        <dbReference type="Rhea" id="RHEA:25143"/>
        <dbReference type="ChEBI" id="CHEBI:15377"/>
        <dbReference type="ChEBI" id="CHEBI:15378"/>
        <dbReference type="ChEBI" id="CHEBI:36559"/>
        <dbReference type="ChEBI" id="CHEBI:57972"/>
        <dbReference type="ChEBI" id="CHEBI:58125"/>
        <dbReference type="EC" id="3.7.1.3"/>
    </reaction>
</comment>
<dbReference type="EC" id="3.7.1.3" evidence="4 5"/>
<dbReference type="SUPFAM" id="SSF53383">
    <property type="entry name" value="PLP-dependent transferases"/>
    <property type="match status" value="1"/>
</dbReference>
<feature type="binding site" evidence="4">
    <location>
        <position position="249"/>
    </location>
    <ligand>
        <name>pyridoxal 5'-phosphate</name>
        <dbReference type="ChEBI" id="CHEBI:597326"/>
    </ligand>
</feature>
<dbReference type="GO" id="GO:0030429">
    <property type="term" value="F:kynureninase activity"/>
    <property type="evidence" value="ECO:0007669"/>
    <property type="project" value="UniProtKB-EC"/>
</dbReference>
<comment type="similarity">
    <text evidence="4 6">Belongs to the kynureninase family.</text>
</comment>
<dbReference type="InterPro" id="IPR015424">
    <property type="entry name" value="PyrdxlP-dep_Trfase"/>
</dbReference>
<dbReference type="EMBL" id="JAAVJH010000007">
    <property type="protein sequence ID" value="NJR79504.1"/>
    <property type="molecule type" value="Genomic_DNA"/>
</dbReference>
<dbReference type="RefSeq" id="WP_168135086.1">
    <property type="nucleotide sequence ID" value="NZ_JAAVJH010000007.1"/>
</dbReference>
<feature type="binding site" evidence="4">
    <location>
        <position position="197"/>
    </location>
    <ligand>
        <name>pyridoxal 5'-phosphate</name>
        <dbReference type="ChEBI" id="CHEBI:597326"/>
    </ligand>
</feature>
<feature type="binding site" evidence="4">
    <location>
        <position position="194"/>
    </location>
    <ligand>
        <name>pyridoxal 5'-phosphate</name>
        <dbReference type="ChEBI" id="CHEBI:597326"/>
    </ligand>
</feature>
<comment type="pathway">
    <text evidence="4 6">Amino-acid degradation; L-kynurenine degradation; L-alanine and anthranilate from L-kynurenine: step 1/1.</text>
</comment>
<feature type="binding site" evidence="4">
    <location>
        <position position="97"/>
    </location>
    <ligand>
        <name>pyridoxal 5'-phosphate</name>
        <dbReference type="ChEBI" id="CHEBI:597326"/>
    </ligand>
</feature>
<evidence type="ECO:0000256" key="3">
    <source>
        <dbReference type="ARBA" id="ARBA00022898"/>
    </source>
</evidence>
<feature type="binding site" evidence="4">
    <location>
        <position position="219"/>
    </location>
    <ligand>
        <name>pyridoxal 5'-phosphate</name>
        <dbReference type="ChEBI" id="CHEBI:597326"/>
    </ligand>
</feature>
<dbReference type="Gene3D" id="3.40.640.10">
    <property type="entry name" value="Type I PLP-dependent aspartate aminotransferase-like (Major domain)"/>
    <property type="match status" value="1"/>
</dbReference>
<comment type="function">
    <text evidence="4 6">Catalyzes the cleavage of L-kynurenine (L-Kyn) and L-3-hydroxykynurenine (L-3OHKyn) into anthranilic acid (AA) and 3-hydroxyanthranilic acid (3-OHAA), respectively.</text>
</comment>
<sequence>MTLEDARVLDAADPLRDRRALFALPDGVIYLDGNSLGAMPAATPARVAETVVAEWGRDLITSWNAHGWIDAPRRLGAAIARLVGAREDEVIVADSTSANLFKLLAAACAARPGRTTILSEPGNFPTDLYVADGVARMLPGRRVRTAAVDDIASAIDADTAVVMLTHVHYKTGRRLDMAAITAAAHARGALMLWDLSHSVGAVELDLAGCDVDLAVGCGYKYLNGGPGAPAFLHVARRLHGELRSPLSGWMGHGEPFAFRDDYAPAEGMARFLCGTPPILAMAALERGIATFDGVTMRQVAAKSRGLIDLFVAEVERRGLDTELTLLSPRDAGSRGSHVSYAHRDAHAVCQALIARGVIGDFRAPDAVRFGFTPLYLGYANVWRAVEILADVLATGAWRDERYRVRSAVT</sequence>
<keyword evidence="3 4" id="KW-0663">Pyridoxal phosphate</keyword>
<organism evidence="7 8">
    <name type="scientific">Sphingomonas corticis</name>
    <dbReference type="NCBI Taxonomy" id="2722791"/>
    <lineage>
        <taxon>Bacteria</taxon>
        <taxon>Pseudomonadati</taxon>
        <taxon>Pseudomonadota</taxon>
        <taxon>Alphaproteobacteria</taxon>
        <taxon>Sphingomonadales</taxon>
        <taxon>Sphingomonadaceae</taxon>
        <taxon>Sphingomonas</taxon>
    </lineage>
</organism>
<evidence type="ECO:0000313" key="8">
    <source>
        <dbReference type="Proteomes" id="UP000732399"/>
    </source>
</evidence>
<evidence type="ECO:0000256" key="4">
    <source>
        <dbReference type="HAMAP-Rule" id="MF_01970"/>
    </source>
</evidence>
<feature type="binding site" evidence="4">
    <location>
        <begin position="124"/>
        <end position="127"/>
    </location>
    <ligand>
        <name>pyridoxal 5'-phosphate</name>
        <dbReference type="ChEBI" id="CHEBI:597326"/>
    </ligand>
</feature>
<gene>
    <name evidence="4 7" type="primary">kynU</name>
    <name evidence="7" type="ORF">HBH26_13015</name>
</gene>
<evidence type="ECO:0000256" key="6">
    <source>
        <dbReference type="PIRNR" id="PIRNR038800"/>
    </source>
</evidence>
<comment type="pathway">
    <text evidence="4 6">Cofactor biosynthesis; NAD(+) biosynthesis; quinolinate from L-kynurenine: step 2/3.</text>
</comment>
<comment type="caution">
    <text evidence="7">The sequence shown here is derived from an EMBL/GenBank/DDBJ whole genome shotgun (WGS) entry which is preliminary data.</text>
</comment>
<dbReference type="Pfam" id="PF22580">
    <property type="entry name" value="KYNU_C"/>
    <property type="match status" value="1"/>
</dbReference>